<feature type="transmembrane region" description="Helical" evidence="4">
    <location>
        <begin position="97"/>
        <end position="126"/>
    </location>
</feature>
<dbReference type="PROSITE" id="PS50111">
    <property type="entry name" value="CHEMOTAXIS_TRANSDUC_2"/>
    <property type="match status" value="1"/>
</dbReference>
<dbReference type="Pfam" id="PF00015">
    <property type="entry name" value="MCPsignal"/>
    <property type="match status" value="1"/>
</dbReference>
<dbReference type="GO" id="GO:0007165">
    <property type="term" value="P:signal transduction"/>
    <property type="evidence" value="ECO:0007669"/>
    <property type="project" value="UniProtKB-KW"/>
</dbReference>
<keyword evidence="4" id="KW-0472">Membrane</keyword>
<dbReference type="GO" id="GO:0016020">
    <property type="term" value="C:membrane"/>
    <property type="evidence" value="ECO:0007669"/>
    <property type="project" value="InterPro"/>
</dbReference>
<proteinExistence type="predicted"/>
<dbReference type="PANTHER" id="PTHR32089:SF112">
    <property type="entry name" value="LYSOZYME-LIKE PROTEIN-RELATED"/>
    <property type="match status" value="1"/>
</dbReference>
<dbReference type="SUPFAM" id="SSF58104">
    <property type="entry name" value="Methyl-accepting chemotaxis protein (MCP) signaling domain"/>
    <property type="match status" value="1"/>
</dbReference>
<feature type="domain" description="Methyl-accepting transducer" evidence="5">
    <location>
        <begin position="238"/>
        <end position="460"/>
    </location>
</feature>
<dbReference type="AlphaFoldDB" id="A0A0L1KAS0"/>
<dbReference type="STRING" id="1306953.J121_2171"/>
<feature type="coiled-coil region" evidence="3">
    <location>
        <begin position="188"/>
        <end position="215"/>
    </location>
</feature>
<dbReference type="EMBL" id="JYNE01000027">
    <property type="protein sequence ID" value="KNH01155.1"/>
    <property type="molecule type" value="Genomic_DNA"/>
</dbReference>
<dbReference type="SMART" id="SM00283">
    <property type="entry name" value="MA"/>
    <property type="match status" value="1"/>
</dbReference>
<comment type="caution">
    <text evidence="6">The sequence shown here is derived from an EMBL/GenBank/DDBJ whole genome shotgun (WGS) entry which is preliminary data.</text>
</comment>
<evidence type="ECO:0000256" key="1">
    <source>
        <dbReference type="ARBA" id="ARBA00023224"/>
    </source>
</evidence>
<gene>
    <name evidence="6" type="ORF">J121_2171</name>
</gene>
<dbReference type="PANTHER" id="PTHR32089">
    <property type="entry name" value="METHYL-ACCEPTING CHEMOTAXIS PROTEIN MCPB"/>
    <property type="match status" value="1"/>
</dbReference>
<organism evidence="6 7">
    <name type="scientific">Qipengyuania citrea LAMA 915</name>
    <dbReference type="NCBI Taxonomy" id="1306953"/>
    <lineage>
        <taxon>Bacteria</taxon>
        <taxon>Pseudomonadati</taxon>
        <taxon>Pseudomonadota</taxon>
        <taxon>Alphaproteobacteria</taxon>
        <taxon>Sphingomonadales</taxon>
        <taxon>Erythrobacteraceae</taxon>
        <taxon>Qipengyuania</taxon>
    </lineage>
</organism>
<evidence type="ECO:0000259" key="5">
    <source>
        <dbReference type="PROSITE" id="PS50111"/>
    </source>
</evidence>
<evidence type="ECO:0000256" key="4">
    <source>
        <dbReference type="SAM" id="Phobius"/>
    </source>
</evidence>
<keyword evidence="4" id="KW-0812">Transmembrane</keyword>
<evidence type="ECO:0000313" key="7">
    <source>
        <dbReference type="Proteomes" id="UP000037446"/>
    </source>
</evidence>
<evidence type="ECO:0000256" key="3">
    <source>
        <dbReference type="SAM" id="Coils"/>
    </source>
</evidence>
<evidence type="ECO:0000256" key="2">
    <source>
        <dbReference type="PROSITE-ProRule" id="PRU00284"/>
    </source>
</evidence>
<dbReference type="InterPro" id="IPR004089">
    <property type="entry name" value="MCPsignal_dom"/>
</dbReference>
<evidence type="ECO:0000313" key="6">
    <source>
        <dbReference type="EMBL" id="KNH01155.1"/>
    </source>
</evidence>
<dbReference type="PATRIC" id="fig|1306953.7.peg.2245"/>
<name>A0A0L1KAS0_9SPHN</name>
<feature type="transmembrane region" description="Helical" evidence="4">
    <location>
        <begin position="39"/>
        <end position="59"/>
    </location>
</feature>
<sequence length="494" mass="51467">MDHNEINALRTKGVIGIAIAGWAASLSLAALIPAMGTQAFHALAASVLLNLLPTIAAWQRRYDSAARMAVALMAALQPALLLYALRGAPWQIDMHMYFFVAIATLTILCDVRPILLAAATVALHHLILSTAAPSWVFSGGGGVNRVFIHALAVVLEAGVLCYIATTLNSLITRIGSALAESEQATRSAEEALRLADSERAERSRLESDLAARRREDMLRIAADFESSVSEVTMAVAKSARALDEVMFSLDENARDTGQQAGEVAAAASQVSNAIDAVAGSVTELSRSIGNIAVTAGRQDELASEAGTRTETGGDAVRSLANQSKTIGDATRSIAEIAEMTNLLALNATIEAASAGDAGKGFAVVAQEVKQLAAQAARATREIEDLLSGISKGTGEAENSFGKLSGAIAELARSAMTVRSDVDSQRAATSSIEQTMGDTAAGTEQMAHNSAVLANRASTTQKLSGDARQNVKALLETIHSLERSAGDFVASIKAA</sequence>
<dbReference type="Proteomes" id="UP000037446">
    <property type="component" value="Unassembled WGS sequence"/>
</dbReference>
<reference evidence="6" key="1">
    <citation type="submission" date="2015-02" db="EMBL/GenBank/DDBJ databases">
        <authorList>
            <person name="Chooi Y.-H."/>
        </authorList>
    </citation>
    <scope>NUCLEOTIDE SEQUENCE [LARGE SCALE GENOMIC DNA]</scope>
    <source>
        <strain evidence="6">LAMA 915</strain>
    </source>
</reference>
<feature type="transmembrane region" description="Helical" evidence="4">
    <location>
        <begin position="13"/>
        <end position="32"/>
    </location>
</feature>
<feature type="transmembrane region" description="Helical" evidence="4">
    <location>
        <begin position="146"/>
        <end position="165"/>
    </location>
</feature>
<dbReference type="RefSeq" id="WP_050601117.1">
    <property type="nucleotide sequence ID" value="NZ_JYNE01000027.1"/>
</dbReference>
<keyword evidence="1 2" id="KW-0807">Transducer</keyword>
<protein>
    <submittedName>
        <fullName evidence="6">Chemotaxis protein</fullName>
    </submittedName>
</protein>
<dbReference type="Gene3D" id="1.10.287.950">
    <property type="entry name" value="Methyl-accepting chemotaxis protein"/>
    <property type="match status" value="1"/>
</dbReference>
<keyword evidence="4" id="KW-1133">Transmembrane helix</keyword>
<keyword evidence="3" id="KW-0175">Coiled coil</keyword>
<accession>A0A0L1KAS0</accession>
<feature type="transmembrane region" description="Helical" evidence="4">
    <location>
        <begin position="65"/>
        <end position="85"/>
    </location>
</feature>